<evidence type="ECO:0000256" key="3">
    <source>
        <dbReference type="ARBA" id="ARBA00022771"/>
    </source>
</evidence>
<dbReference type="InterPro" id="IPR055173">
    <property type="entry name" value="NrdR-like_N"/>
</dbReference>
<dbReference type="NCBIfam" id="TIGR00244">
    <property type="entry name" value="transcriptional regulator NrdR"/>
    <property type="match status" value="1"/>
</dbReference>
<reference evidence="10 11" key="1">
    <citation type="submission" date="2023-10" db="EMBL/GenBank/DDBJ databases">
        <title>Psychrosphaera aquimaarina strain SW33 isolated from seawater.</title>
        <authorList>
            <person name="Bayburt H."/>
            <person name="Kim J.M."/>
            <person name="Choi B.J."/>
            <person name="Jeon C.O."/>
        </authorList>
    </citation>
    <scope>NUCLEOTIDE SEQUENCE [LARGE SCALE GENOMIC DNA]</scope>
    <source>
        <strain evidence="10 11">KCTC 52743</strain>
    </source>
</reference>
<gene>
    <name evidence="8 10" type="primary">nrdR</name>
    <name evidence="10" type="ORF">RT723_07075</name>
</gene>
<dbReference type="Pfam" id="PF22811">
    <property type="entry name" value="Zn_ribbon_NrdR"/>
    <property type="match status" value="1"/>
</dbReference>
<keyword evidence="8" id="KW-0862">Zinc</keyword>
<dbReference type="RefSeq" id="WP_315946457.1">
    <property type="nucleotide sequence ID" value="NZ_JAWCUA010000007.1"/>
</dbReference>
<keyword evidence="2 8" id="KW-0547">Nucleotide-binding</keyword>
<feature type="zinc finger region" evidence="8">
    <location>
        <begin position="3"/>
        <end position="34"/>
    </location>
</feature>
<dbReference type="PANTHER" id="PTHR30455:SF2">
    <property type="entry name" value="TRANSCRIPTIONAL REPRESSOR NRDR"/>
    <property type="match status" value="1"/>
</dbReference>
<dbReference type="Proteomes" id="UP001257914">
    <property type="component" value="Unassembled WGS sequence"/>
</dbReference>
<evidence type="ECO:0000313" key="10">
    <source>
        <dbReference type="EMBL" id="MDU0112764.1"/>
    </source>
</evidence>
<dbReference type="EMBL" id="JAWCUA010000007">
    <property type="protein sequence ID" value="MDU0112764.1"/>
    <property type="molecule type" value="Genomic_DNA"/>
</dbReference>
<keyword evidence="7 8" id="KW-0804">Transcription</keyword>
<dbReference type="InterPro" id="IPR005144">
    <property type="entry name" value="ATP-cone_dom"/>
</dbReference>
<dbReference type="InterPro" id="IPR003796">
    <property type="entry name" value="RNR_NrdR-like"/>
</dbReference>
<keyword evidence="1 8" id="KW-0678">Repressor</keyword>
<protein>
    <recommendedName>
        <fullName evidence="8">Transcriptional repressor NrdR</fullName>
    </recommendedName>
</protein>
<evidence type="ECO:0000256" key="8">
    <source>
        <dbReference type="HAMAP-Rule" id="MF_00440"/>
    </source>
</evidence>
<comment type="caution">
    <text evidence="10">The sequence shown here is derived from an EMBL/GenBank/DDBJ whole genome shotgun (WGS) entry which is preliminary data.</text>
</comment>
<evidence type="ECO:0000256" key="7">
    <source>
        <dbReference type="ARBA" id="ARBA00023163"/>
    </source>
</evidence>
<dbReference type="PANTHER" id="PTHR30455">
    <property type="entry name" value="TRANSCRIPTIONAL REPRESSOR NRDR"/>
    <property type="match status" value="1"/>
</dbReference>
<comment type="similarity">
    <text evidence="8">Belongs to the NrdR family.</text>
</comment>
<dbReference type="HAMAP" id="MF_00440">
    <property type="entry name" value="NrdR"/>
    <property type="match status" value="1"/>
</dbReference>
<dbReference type="PROSITE" id="PS51161">
    <property type="entry name" value="ATP_CONE"/>
    <property type="match status" value="1"/>
</dbReference>
<keyword evidence="3 8" id="KW-0863">Zinc-finger</keyword>
<comment type="cofactor">
    <cofactor evidence="8">
        <name>Zn(2+)</name>
        <dbReference type="ChEBI" id="CHEBI:29105"/>
    </cofactor>
    <text evidence="8">Binds 1 zinc ion.</text>
</comment>
<keyword evidence="11" id="KW-1185">Reference proteome</keyword>
<evidence type="ECO:0000256" key="1">
    <source>
        <dbReference type="ARBA" id="ARBA00022491"/>
    </source>
</evidence>
<comment type="function">
    <text evidence="8">Negatively regulates transcription of bacterial ribonucleotide reductase nrd genes and operons by binding to NrdR-boxes.</text>
</comment>
<evidence type="ECO:0000256" key="4">
    <source>
        <dbReference type="ARBA" id="ARBA00022840"/>
    </source>
</evidence>
<organism evidence="10 11">
    <name type="scientific">Psychrosphaera aquimarina</name>
    <dbReference type="NCBI Taxonomy" id="2044854"/>
    <lineage>
        <taxon>Bacteria</taxon>
        <taxon>Pseudomonadati</taxon>
        <taxon>Pseudomonadota</taxon>
        <taxon>Gammaproteobacteria</taxon>
        <taxon>Alteromonadales</taxon>
        <taxon>Pseudoalteromonadaceae</taxon>
        <taxon>Psychrosphaera</taxon>
    </lineage>
</organism>
<evidence type="ECO:0000313" key="11">
    <source>
        <dbReference type="Proteomes" id="UP001257914"/>
    </source>
</evidence>
<keyword evidence="5 8" id="KW-0805">Transcription regulation</keyword>
<name>A0ABU3QZA1_9GAMM</name>
<keyword evidence="6 8" id="KW-0238">DNA-binding</keyword>
<evidence type="ECO:0000256" key="2">
    <source>
        <dbReference type="ARBA" id="ARBA00022741"/>
    </source>
</evidence>
<evidence type="ECO:0000256" key="5">
    <source>
        <dbReference type="ARBA" id="ARBA00023015"/>
    </source>
</evidence>
<evidence type="ECO:0000259" key="9">
    <source>
        <dbReference type="PROSITE" id="PS51161"/>
    </source>
</evidence>
<accession>A0ABU3QZA1</accession>
<evidence type="ECO:0000256" key="6">
    <source>
        <dbReference type="ARBA" id="ARBA00023125"/>
    </source>
</evidence>
<keyword evidence="4 8" id="KW-0067">ATP-binding</keyword>
<sequence length="167" mass="19060">MHCPFCSATETKVIDSRLVGGGSQVRRRRECNLCNERFTTFEGAELVMPKVVKRDGKREPFNEDKMCAGILRALEKRPVSTEQVEQLILSIKKEIRMTGEREVSSEFIGNLIMDGLVQVDKVAYVRFASVYRSFEDIKEFGEEIAKIGQQADKKMNLANFNPSYSIR</sequence>
<proteinExistence type="inferred from homology"/>
<feature type="domain" description="ATP-cone" evidence="9">
    <location>
        <begin position="49"/>
        <end position="139"/>
    </location>
</feature>
<dbReference type="Pfam" id="PF03477">
    <property type="entry name" value="ATP-cone"/>
    <property type="match status" value="1"/>
</dbReference>
<keyword evidence="8" id="KW-0479">Metal-binding</keyword>